<sequence length="369" mass="40557">MRYKLFIFLIGLMFLCVSCGGYNVKQTLAPAHPPQGTTHLPKVVILPFADYGSSSVWETWRKNVFIVEALEDELLKAGLATVPVEQVNQYLLNQGVIKPVKTYYPEADSSLLAILEGDWSPEMKAEIWQAIERNQKSQKIKEEKTRPLDTKMIMDLGKTFGARYVVRGRIIDFEARHFRSLNPFKSGLLPFVVNLGSRTVFGVADSETYEALNFAATGGIAGGLIDASWEGAGIGAAAGLATVKSGKTNQAKVQLRIYIQDTSTGEVVWTGRTEVEVTPQSVFANKTSDDLFKKAVEEAVYFLVADFSQALAQGKLIAPTREEISPIVEEAKAAAQEARTAAAEAQEAAKEARKQAVKTERIFEKTLTK</sequence>
<organism evidence="2 3">
    <name type="scientific">Thermodesulfatator autotrophicus</name>
    <dbReference type="NCBI Taxonomy" id="1795632"/>
    <lineage>
        <taxon>Bacteria</taxon>
        <taxon>Pseudomonadati</taxon>
        <taxon>Thermodesulfobacteriota</taxon>
        <taxon>Thermodesulfobacteria</taxon>
        <taxon>Thermodesulfobacteriales</taxon>
        <taxon>Thermodesulfatatoraceae</taxon>
        <taxon>Thermodesulfatator</taxon>
    </lineage>
</organism>
<feature type="coiled-coil region" evidence="1">
    <location>
        <begin position="328"/>
        <end position="362"/>
    </location>
</feature>
<evidence type="ECO:0000313" key="2">
    <source>
        <dbReference type="EMBL" id="OAG27817.1"/>
    </source>
</evidence>
<dbReference type="STRING" id="1795632.TH606_05100"/>
<dbReference type="EMBL" id="LSFI01000019">
    <property type="protein sequence ID" value="OAG27817.1"/>
    <property type="molecule type" value="Genomic_DNA"/>
</dbReference>
<protein>
    <submittedName>
        <fullName evidence="2">Uncharacterized protein</fullName>
    </submittedName>
</protein>
<proteinExistence type="predicted"/>
<dbReference type="OrthoDB" id="9780816at2"/>
<gene>
    <name evidence="2" type="ORF">TH606_05100</name>
</gene>
<evidence type="ECO:0000256" key="1">
    <source>
        <dbReference type="SAM" id="Coils"/>
    </source>
</evidence>
<comment type="caution">
    <text evidence="2">The sequence shown here is derived from an EMBL/GenBank/DDBJ whole genome shotgun (WGS) entry which is preliminary data.</text>
</comment>
<dbReference type="Proteomes" id="UP000076964">
    <property type="component" value="Unassembled WGS sequence"/>
</dbReference>
<keyword evidence="3" id="KW-1185">Reference proteome</keyword>
<name>A0A177E793_9BACT</name>
<dbReference type="Gene3D" id="3.40.50.10610">
    <property type="entry name" value="ABC-type transport auxiliary lipoprotein component"/>
    <property type="match status" value="1"/>
</dbReference>
<dbReference type="RefSeq" id="WP_068541840.1">
    <property type="nucleotide sequence ID" value="NZ_LSFI01000019.1"/>
</dbReference>
<dbReference type="AlphaFoldDB" id="A0A177E793"/>
<evidence type="ECO:0000313" key="3">
    <source>
        <dbReference type="Proteomes" id="UP000076964"/>
    </source>
</evidence>
<keyword evidence="1" id="KW-0175">Coiled coil</keyword>
<accession>A0A177E793</accession>
<reference evidence="2 3" key="1">
    <citation type="submission" date="2016-02" db="EMBL/GenBank/DDBJ databases">
        <title>Draft genome sequence of Thermodesulfatator sp. S606.</title>
        <authorList>
            <person name="Lai Q."/>
            <person name="Cao J."/>
            <person name="Dupont S."/>
            <person name="Shao Z."/>
            <person name="Jebbar M."/>
            <person name="Alain K."/>
        </authorList>
    </citation>
    <scope>NUCLEOTIDE SEQUENCE [LARGE SCALE GENOMIC DNA]</scope>
    <source>
        <strain evidence="2 3">S606</strain>
    </source>
</reference>